<dbReference type="Proteomes" id="UP000265520">
    <property type="component" value="Unassembled WGS sequence"/>
</dbReference>
<comment type="caution">
    <text evidence="1">The sequence shown here is derived from an EMBL/GenBank/DDBJ whole genome shotgun (WGS) entry which is preliminary data.</text>
</comment>
<name>A0A392QC89_9FABA</name>
<keyword evidence="2" id="KW-1185">Reference proteome</keyword>
<evidence type="ECO:0000313" key="1">
    <source>
        <dbReference type="EMBL" id="MCI21146.1"/>
    </source>
</evidence>
<dbReference type="AlphaFoldDB" id="A0A392QC89"/>
<accession>A0A392QC89</accession>
<organism evidence="1 2">
    <name type="scientific">Trifolium medium</name>
    <dbReference type="NCBI Taxonomy" id="97028"/>
    <lineage>
        <taxon>Eukaryota</taxon>
        <taxon>Viridiplantae</taxon>
        <taxon>Streptophyta</taxon>
        <taxon>Embryophyta</taxon>
        <taxon>Tracheophyta</taxon>
        <taxon>Spermatophyta</taxon>
        <taxon>Magnoliopsida</taxon>
        <taxon>eudicotyledons</taxon>
        <taxon>Gunneridae</taxon>
        <taxon>Pentapetalae</taxon>
        <taxon>rosids</taxon>
        <taxon>fabids</taxon>
        <taxon>Fabales</taxon>
        <taxon>Fabaceae</taxon>
        <taxon>Papilionoideae</taxon>
        <taxon>50 kb inversion clade</taxon>
        <taxon>NPAAA clade</taxon>
        <taxon>Hologalegina</taxon>
        <taxon>IRL clade</taxon>
        <taxon>Trifolieae</taxon>
        <taxon>Trifolium</taxon>
    </lineage>
</organism>
<protein>
    <submittedName>
        <fullName evidence="1">Uncharacterized protein</fullName>
    </submittedName>
</protein>
<sequence>MLVAKVMSSAREAVLQNLSQTASPRGGIAPPREDRVVEAENHPRLLCLAEVGASPRGGHCSRTIHSFDF</sequence>
<reference evidence="1 2" key="1">
    <citation type="journal article" date="2018" name="Front. Plant Sci.">
        <title>Red Clover (Trifolium pratense) and Zigzag Clover (T. medium) - A Picture of Genomic Similarities and Differences.</title>
        <authorList>
            <person name="Dluhosova J."/>
            <person name="Istvanek J."/>
            <person name="Nedelnik J."/>
            <person name="Repkova J."/>
        </authorList>
    </citation>
    <scope>NUCLEOTIDE SEQUENCE [LARGE SCALE GENOMIC DNA]</scope>
    <source>
        <strain evidence="2">cv. 10/8</strain>
        <tissue evidence="1">Leaf</tissue>
    </source>
</reference>
<dbReference type="EMBL" id="LXQA010123486">
    <property type="protein sequence ID" value="MCI21146.1"/>
    <property type="molecule type" value="Genomic_DNA"/>
</dbReference>
<evidence type="ECO:0000313" key="2">
    <source>
        <dbReference type="Proteomes" id="UP000265520"/>
    </source>
</evidence>
<proteinExistence type="predicted"/>